<dbReference type="InterPro" id="IPR001584">
    <property type="entry name" value="Integrase_cat-core"/>
</dbReference>
<dbReference type="InterPro" id="IPR038269">
    <property type="entry name" value="SCAN_sf"/>
</dbReference>
<evidence type="ECO:0000256" key="1">
    <source>
        <dbReference type="ARBA" id="ARBA00039658"/>
    </source>
</evidence>
<evidence type="ECO:0000313" key="4">
    <source>
        <dbReference type="Proteomes" id="UP001108240"/>
    </source>
</evidence>
<dbReference type="FunFam" id="3.30.420.10:FF:000032">
    <property type="entry name" value="Retrovirus-related Pol polyprotein from transposon 297-like Protein"/>
    <property type="match status" value="1"/>
</dbReference>
<dbReference type="InterPro" id="IPR003309">
    <property type="entry name" value="SCAN_dom"/>
</dbReference>
<dbReference type="AlphaFoldDB" id="A0A9J7ZRY5"/>
<dbReference type="Pfam" id="PF02023">
    <property type="entry name" value="SCAN"/>
    <property type="match status" value="1"/>
</dbReference>
<dbReference type="InterPro" id="IPR012337">
    <property type="entry name" value="RNaseH-like_sf"/>
</dbReference>
<dbReference type="PROSITE" id="PS50994">
    <property type="entry name" value="INTEGRASE"/>
    <property type="match status" value="1"/>
</dbReference>
<accession>A0A9J7ZRY5</accession>
<dbReference type="FunFam" id="1.10.340.70:FF:000001">
    <property type="entry name" value="Retrovirus-related Pol polyprotein from transposon gypsy-like Protein"/>
    <property type="match status" value="1"/>
</dbReference>
<dbReference type="GO" id="GO:0015074">
    <property type="term" value="P:DNA integration"/>
    <property type="evidence" value="ECO:0007669"/>
    <property type="project" value="InterPro"/>
</dbReference>
<dbReference type="Gene3D" id="1.10.340.70">
    <property type="match status" value="1"/>
</dbReference>
<dbReference type="GO" id="GO:0003676">
    <property type="term" value="F:nucleic acid binding"/>
    <property type="evidence" value="ECO:0007669"/>
    <property type="project" value="InterPro"/>
</dbReference>
<dbReference type="InterPro" id="IPR041588">
    <property type="entry name" value="Integrase_H2C2"/>
</dbReference>
<dbReference type="Gene3D" id="1.10.4020.10">
    <property type="entry name" value="DNA breaking-rejoining enzymes"/>
    <property type="match status" value="1"/>
</dbReference>
<name>A0A9J7ZRY5_CYPCA</name>
<sequence length="853" mass="94929">MPSPIQPAAVNLFDPSKYIKLVPPFRESEADAYFIAFERIAAKLNWPKDMWGLMLQCSLVGKAQEVCSALPIEESLNYDLVKAAVLRVYELVPEAYRQKFRNYTKSAKQTFVQFARDKRALLEKWCAASKTTTFEQFQELILLEDFKNCFSDNLVIYLNEQKVKSLSEAAVLADEYILTHKTVFSSAVGPNHGTSMFSGVQKPLMYTRSTKTMGHSAVEGKEESKNVENKRVCFYCLDPNHLIVDCKAWKNRNAASKPKSVANIVLEREFGVENFSDNSAFTPFVFEGSVSVSLDGTRNSISILRDTGSAQSFILESALPFSEVTYTGTDVLVRGIELNCVKVPLHTVFLTSDLVSGPVKIGVRSRLPVEGVSLILGNDLAGAKVFHHPIVAKTPVCDAELASRFPSVFSVCAVTRAQARKNEDVIDLSDTFLASPDSPSELRLSVVSSVGNADDEIPEKESSLTMGREQLGRAQKSDPSLTCCIEAVENKREGGSADGVRYFWDQGILMREWLSRKAKEAGLSPEYQIVLPVGYRKAVLKLSHDHPLSGHLGSTKTFMRVAKYFYWPGLRSAVSNHCRSCHVCQLAGKPNQTIRPAPLQPIPVMGEPFERLILDCVGPLPKSKAGFQYILTLMCAVTRFPEAIPLRNIKAKTIVKELIKFCSTFGLPRVIQTDQGTNFKSKVFEQMLKGVSVNHVVSSAYHPQSQGALERFHQTLKSMMRAHCVEAGKDWADDLPLLLFAIRETVQESLGFSPAELIFGHTVRGPLKLLREELVLDNTPLVLVSEYVSSIRERLRRVCEMAKVNLAESQSEMKEHYDRKSVARSFQPGDSVFAVNVSARVCSTTKIFRSFLG</sequence>
<dbReference type="PANTHER" id="PTHR46888:SF13">
    <property type="entry name" value="RIBONUCLEASE H"/>
    <property type="match status" value="1"/>
</dbReference>
<keyword evidence="4" id="KW-1185">Reference proteome</keyword>
<dbReference type="SUPFAM" id="SSF53098">
    <property type="entry name" value="Ribonuclease H-like"/>
    <property type="match status" value="1"/>
</dbReference>
<reference evidence="3" key="2">
    <citation type="submission" date="2025-09" db="UniProtKB">
        <authorList>
            <consortium name="Ensembl"/>
        </authorList>
    </citation>
    <scope>IDENTIFICATION</scope>
</reference>
<dbReference type="Pfam" id="PF17921">
    <property type="entry name" value="Integrase_H2C2"/>
    <property type="match status" value="1"/>
</dbReference>
<dbReference type="Pfam" id="PF00665">
    <property type="entry name" value="rve"/>
    <property type="match status" value="1"/>
</dbReference>
<dbReference type="Proteomes" id="UP001108240">
    <property type="component" value="Unplaced"/>
</dbReference>
<reference evidence="3" key="1">
    <citation type="submission" date="2025-08" db="UniProtKB">
        <authorList>
            <consortium name="Ensembl"/>
        </authorList>
    </citation>
    <scope>IDENTIFICATION</scope>
</reference>
<proteinExistence type="predicted"/>
<dbReference type="PANTHER" id="PTHR46888">
    <property type="entry name" value="ZINC KNUCKLE DOMAINCONTAINING PROTEIN-RELATED"/>
    <property type="match status" value="1"/>
</dbReference>
<organism evidence="3 4">
    <name type="scientific">Cyprinus carpio carpio</name>
    <dbReference type="NCBI Taxonomy" id="630221"/>
    <lineage>
        <taxon>Eukaryota</taxon>
        <taxon>Metazoa</taxon>
        <taxon>Chordata</taxon>
        <taxon>Craniata</taxon>
        <taxon>Vertebrata</taxon>
        <taxon>Euteleostomi</taxon>
        <taxon>Actinopterygii</taxon>
        <taxon>Neopterygii</taxon>
        <taxon>Teleostei</taxon>
        <taxon>Ostariophysi</taxon>
        <taxon>Cypriniformes</taxon>
        <taxon>Cyprinidae</taxon>
        <taxon>Cyprininae</taxon>
        <taxon>Cyprinus</taxon>
    </lineage>
</organism>
<dbReference type="GeneTree" id="ENSGT01050000244855"/>
<evidence type="ECO:0000259" key="2">
    <source>
        <dbReference type="PROSITE" id="PS50994"/>
    </source>
</evidence>
<evidence type="ECO:0000313" key="3">
    <source>
        <dbReference type="Ensembl" id="ENSCCRP00000135197.1"/>
    </source>
</evidence>
<feature type="domain" description="Integrase catalytic" evidence="2">
    <location>
        <begin position="604"/>
        <end position="762"/>
    </location>
</feature>
<protein>
    <recommendedName>
        <fullName evidence="1">Gypsy retrotransposon integrase-like protein 1</fullName>
    </recommendedName>
</protein>
<dbReference type="Gene3D" id="3.30.420.10">
    <property type="entry name" value="Ribonuclease H-like superfamily/Ribonuclease H"/>
    <property type="match status" value="1"/>
</dbReference>
<dbReference type="Ensembl" id="ENSCCRT00000134548.1">
    <property type="protein sequence ID" value="ENSCCRP00000135197.1"/>
    <property type="gene ID" value="ENSCCRG00000067060.1"/>
</dbReference>
<dbReference type="SUPFAM" id="SSF47353">
    <property type="entry name" value="Retrovirus capsid dimerization domain-like"/>
    <property type="match status" value="1"/>
</dbReference>
<dbReference type="OMA" id="CCIEAVE"/>
<dbReference type="InterPro" id="IPR036397">
    <property type="entry name" value="RNaseH_sf"/>
</dbReference>